<name>B9TH49_RICCO</name>
<gene>
    <name evidence="1" type="ORF">RCOM_1874330</name>
</gene>
<organism evidence="1 2">
    <name type="scientific">Ricinus communis</name>
    <name type="common">Castor bean</name>
    <dbReference type="NCBI Taxonomy" id="3988"/>
    <lineage>
        <taxon>Eukaryota</taxon>
        <taxon>Viridiplantae</taxon>
        <taxon>Streptophyta</taxon>
        <taxon>Embryophyta</taxon>
        <taxon>Tracheophyta</taxon>
        <taxon>Spermatophyta</taxon>
        <taxon>Magnoliopsida</taxon>
        <taxon>eudicotyledons</taxon>
        <taxon>Gunneridae</taxon>
        <taxon>Pentapetalae</taxon>
        <taxon>rosids</taxon>
        <taxon>fabids</taxon>
        <taxon>Malpighiales</taxon>
        <taxon>Euphorbiaceae</taxon>
        <taxon>Acalyphoideae</taxon>
        <taxon>Acalypheae</taxon>
        <taxon>Ricinus</taxon>
    </lineage>
</organism>
<dbReference type="Proteomes" id="UP000008311">
    <property type="component" value="Unassembled WGS sequence"/>
</dbReference>
<dbReference type="InterPro" id="IPR036856">
    <property type="entry name" value="Ald_Oxase/Xan_DH_a/b_sf"/>
</dbReference>
<dbReference type="EMBL" id="EQ981204">
    <property type="protein sequence ID" value="EEF24817.1"/>
    <property type="molecule type" value="Genomic_DNA"/>
</dbReference>
<accession>B9TH49</accession>
<dbReference type="SUPFAM" id="SSF54665">
    <property type="entry name" value="CO dehydrogenase molybdoprotein N-domain-like"/>
    <property type="match status" value="1"/>
</dbReference>
<evidence type="ECO:0000313" key="1">
    <source>
        <dbReference type="EMBL" id="EEF24817.1"/>
    </source>
</evidence>
<reference evidence="2" key="1">
    <citation type="journal article" date="2010" name="Nat. Biotechnol.">
        <title>Draft genome sequence of the oilseed species Ricinus communis.</title>
        <authorList>
            <person name="Chan A.P."/>
            <person name="Crabtree J."/>
            <person name="Zhao Q."/>
            <person name="Lorenzi H."/>
            <person name="Orvis J."/>
            <person name="Puiu D."/>
            <person name="Melake-Berhan A."/>
            <person name="Jones K.M."/>
            <person name="Redman J."/>
            <person name="Chen G."/>
            <person name="Cahoon E.B."/>
            <person name="Gedil M."/>
            <person name="Stanke M."/>
            <person name="Haas B.J."/>
            <person name="Wortman J.R."/>
            <person name="Fraser-Liggett C.M."/>
            <person name="Ravel J."/>
            <person name="Rabinowicz P.D."/>
        </authorList>
    </citation>
    <scope>NUCLEOTIDE SEQUENCE [LARGE SCALE GENOMIC DNA]</scope>
    <source>
        <strain evidence="2">cv. Hale</strain>
    </source>
</reference>
<feature type="non-terminal residue" evidence="1">
    <location>
        <position position="90"/>
    </location>
</feature>
<protein>
    <submittedName>
        <fullName evidence="1">Uncharacterized protein</fullName>
    </submittedName>
</protein>
<proteinExistence type="predicted"/>
<dbReference type="InParanoid" id="B9TH49"/>
<sequence>MPSLCGERGWDAWARSIWLVRISRVRRCTSGAARHMEIGRRRKLMDHADIPARLLKREGIGARVPRKEDARHLVGKGNFVGDFVLPGLQE</sequence>
<keyword evidence="2" id="KW-1185">Reference proteome</keyword>
<dbReference type="AlphaFoldDB" id="B9TH49"/>
<evidence type="ECO:0000313" key="2">
    <source>
        <dbReference type="Proteomes" id="UP000008311"/>
    </source>
</evidence>